<dbReference type="Pfam" id="PF13439">
    <property type="entry name" value="Glyco_transf_4"/>
    <property type="match status" value="1"/>
</dbReference>
<gene>
    <name evidence="3" type="ORF">LPB19_09870</name>
</gene>
<dbReference type="InterPro" id="IPR050194">
    <property type="entry name" value="Glycosyltransferase_grp1"/>
</dbReference>
<evidence type="ECO:0000259" key="1">
    <source>
        <dbReference type="Pfam" id="PF00534"/>
    </source>
</evidence>
<name>A0ABX7MVV3_9GAMM</name>
<reference evidence="3 4" key="1">
    <citation type="submission" date="2021-03" db="EMBL/GenBank/DDBJ databases">
        <title>Genome sequencing of Marinobacter sp. LPB0319.</title>
        <authorList>
            <person name="Kim J."/>
        </authorList>
    </citation>
    <scope>NUCLEOTIDE SEQUENCE [LARGE SCALE GENOMIC DNA]</scope>
    <source>
        <strain evidence="3 4">LPB0319</strain>
    </source>
</reference>
<dbReference type="InterPro" id="IPR028098">
    <property type="entry name" value="Glyco_trans_4-like_N"/>
</dbReference>
<dbReference type="SUPFAM" id="SSF53756">
    <property type="entry name" value="UDP-Glycosyltransferase/glycogen phosphorylase"/>
    <property type="match status" value="1"/>
</dbReference>
<organism evidence="3 4">
    <name type="scientific">Marinobacter salinisoli</name>
    <dbReference type="NCBI Taxonomy" id="2769486"/>
    <lineage>
        <taxon>Bacteria</taxon>
        <taxon>Pseudomonadati</taxon>
        <taxon>Pseudomonadota</taxon>
        <taxon>Gammaproteobacteria</taxon>
        <taxon>Pseudomonadales</taxon>
        <taxon>Marinobacteraceae</taxon>
        <taxon>Marinobacter</taxon>
    </lineage>
</organism>
<dbReference type="Gene3D" id="3.40.50.2000">
    <property type="entry name" value="Glycogen Phosphorylase B"/>
    <property type="match status" value="2"/>
</dbReference>
<keyword evidence="4" id="KW-1185">Reference proteome</keyword>
<dbReference type="Pfam" id="PF00534">
    <property type="entry name" value="Glycos_transf_1"/>
    <property type="match status" value="1"/>
</dbReference>
<evidence type="ECO:0000313" key="3">
    <source>
        <dbReference type="EMBL" id="QSP96532.1"/>
    </source>
</evidence>
<evidence type="ECO:0000313" key="4">
    <source>
        <dbReference type="Proteomes" id="UP000663555"/>
    </source>
</evidence>
<accession>A0ABX7MVV3</accession>
<feature type="domain" description="Glycosyl transferase family 1" evidence="1">
    <location>
        <begin position="170"/>
        <end position="336"/>
    </location>
</feature>
<dbReference type="Proteomes" id="UP000663555">
    <property type="component" value="Chromosome"/>
</dbReference>
<evidence type="ECO:0000259" key="2">
    <source>
        <dbReference type="Pfam" id="PF13439"/>
    </source>
</evidence>
<dbReference type="PANTHER" id="PTHR45947:SF3">
    <property type="entry name" value="SULFOQUINOVOSYL TRANSFERASE SQD2"/>
    <property type="match status" value="1"/>
</dbReference>
<proteinExistence type="predicted"/>
<dbReference type="InterPro" id="IPR001296">
    <property type="entry name" value="Glyco_trans_1"/>
</dbReference>
<protein>
    <submittedName>
        <fullName evidence="3">Glycosyltransferase</fullName>
    </submittedName>
</protein>
<dbReference type="EMBL" id="CP071247">
    <property type="protein sequence ID" value="QSP96532.1"/>
    <property type="molecule type" value="Genomic_DNA"/>
</dbReference>
<feature type="domain" description="Glycosyltransferase subfamily 4-like N-terminal" evidence="2">
    <location>
        <begin position="3"/>
        <end position="159"/>
    </location>
</feature>
<sequence>MGFGGTEQVIRQVATNLDKDRFECEIACIDGEIGAIGRAMEAENGTIIHFRQRRPGLDWKIIYWLRQLIKHRHFDIVHCHQYSPYTYGWFAHWGTGAKVVFTEHGRFHPDRYRKKARLINPLIAHTTHALVAISSATRDALVEYEYFPRKKIDVIYNGIAPLTVNPERRESLANELGIQPGEIVIGTVARLDPVKNQALILKATRALLDEGYPIRLLLVGDGPERRNLESLTKDLKLDEAVIFAGFQENPADFLSLMDIFLLPSFTEGTSMTLLEAMSLGIPTVATRVGGTPEIVAEDKTGILVESNDLSEFAIAIRTLLDHPGKKKRAEMGAKARFENKFSAKEMVKQYQFIYTVP</sequence>
<dbReference type="PANTHER" id="PTHR45947">
    <property type="entry name" value="SULFOQUINOVOSYL TRANSFERASE SQD2"/>
    <property type="match status" value="1"/>
</dbReference>